<dbReference type="KEGG" id="pbas:SMSP2_00673"/>
<name>A0A1Q2MCR1_9BACT</name>
<dbReference type="STRING" id="1851148.SMSP2_00673"/>
<sequence>MEARKEMLVVSIMLILAVITNAAQLGSDGYADRVIVRDDGNGNALWYVDQSGPDGFGDGQADLVGGFGLMTDRHMVGDVNGDGYADRVLGRYNTAGYWVYWASFSSSTGFGDGADTNGSFGGTGLVPYAVADLDGDGLADRIGTSIDGSNNRNYVANKTGVGGTFTTGGGDWQKYWGGTNTSLAGMFDVNNDGYTDRVDAFNNNWRVDFGPSSGGFGDSATDWTGYFGGTGDNITRHIGDVNNDGYGDRILATLNGEGNYDWIASFTTPAGFGTAGVEYNQLAPFGQTGDVVILHDVLVPEPATIALLAFGGLGAVIKRKK</sequence>
<protein>
    <recommendedName>
        <fullName evidence="1">Ice-binding protein C-terminal domain-containing protein</fullName>
    </recommendedName>
</protein>
<dbReference type="Pfam" id="PF07589">
    <property type="entry name" value="PEP-CTERM"/>
    <property type="match status" value="1"/>
</dbReference>
<dbReference type="InterPro" id="IPR013424">
    <property type="entry name" value="Ice-binding_C"/>
</dbReference>
<dbReference type="OrthoDB" id="344301at2"/>
<dbReference type="NCBIfam" id="TIGR02595">
    <property type="entry name" value="PEP_CTERM"/>
    <property type="match status" value="1"/>
</dbReference>
<dbReference type="InterPro" id="IPR028994">
    <property type="entry name" value="Integrin_alpha_N"/>
</dbReference>
<gene>
    <name evidence="2" type="ORF">SMSP2_00673</name>
</gene>
<accession>A0A1Q2MCR1</accession>
<evidence type="ECO:0000313" key="2">
    <source>
        <dbReference type="EMBL" id="AQQ70328.1"/>
    </source>
</evidence>
<dbReference type="SUPFAM" id="SSF69318">
    <property type="entry name" value="Integrin alpha N-terminal domain"/>
    <property type="match status" value="1"/>
</dbReference>
<dbReference type="RefSeq" id="WP_146682602.1">
    <property type="nucleotide sequence ID" value="NZ_CP019646.1"/>
</dbReference>
<evidence type="ECO:0000313" key="3">
    <source>
        <dbReference type="Proteomes" id="UP000188181"/>
    </source>
</evidence>
<proteinExistence type="predicted"/>
<evidence type="ECO:0000259" key="1">
    <source>
        <dbReference type="Pfam" id="PF07589"/>
    </source>
</evidence>
<feature type="domain" description="Ice-binding protein C-terminal" evidence="1">
    <location>
        <begin position="299"/>
        <end position="320"/>
    </location>
</feature>
<reference evidence="3" key="1">
    <citation type="submission" date="2017-02" db="EMBL/GenBank/DDBJ databases">
        <title>Comparative genomics and description of representatives of a novel lineage of planctomycetes thriving in anoxic sediments.</title>
        <authorList>
            <person name="Spring S."/>
            <person name="Bunk B."/>
            <person name="Sproer C."/>
        </authorList>
    </citation>
    <scope>NUCLEOTIDE SEQUENCE [LARGE SCALE GENOMIC DNA]</scope>
    <source>
        <strain evidence="3">SM-Chi-D1</strain>
    </source>
</reference>
<dbReference type="AlphaFoldDB" id="A0A1Q2MCR1"/>
<dbReference type="EMBL" id="CP019646">
    <property type="protein sequence ID" value="AQQ70328.1"/>
    <property type="molecule type" value="Genomic_DNA"/>
</dbReference>
<dbReference type="Proteomes" id="UP000188181">
    <property type="component" value="Chromosome"/>
</dbReference>
<organism evidence="2 3">
    <name type="scientific">Limihaloglobus sulfuriphilus</name>
    <dbReference type="NCBI Taxonomy" id="1851148"/>
    <lineage>
        <taxon>Bacteria</taxon>
        <taxon>Pseudomonadati</taxon>
        <taxon>Planctomycetota</taxon>
        <taxon>Phycisphaerae</taxon>
        <taxon>Sedimentisphaerales</taxon>
        <taxon>Sedimentisphaeraceae</taxon>
        <taxon>Limihaloglobus</taxon>
    </lineage>
</organism>
<keyword evidence="3" id="KW-1185">Reference proteome</keyword>